<comment type="caution">
    <text evidence="2">The sequence shown here is derived from an EMBL/GenBank/DDBJ whole genome shotgun (WGS) entry which is preliminary data.</text>
</comment>
<sequence length="65" mass="7474">MNLISSEQGRRLSDRVKETCKLLDISLLDHIILRAESYNSFAGEGLIELLFMVVYCHHEGPFFNC</sequence>
<dbReference type="Gene3D" id="3.40.140.10">
    <property type="entry name" value="Cytidine Deaminase, domain 2"/>
    <property type="match status" value="1"/>
</dbReference>
<feature type="domain" description="RadC-like JAB" evidence="1">
    <location>
        <begin position="5"/>
        <end position="46"/>
    </location>
</feature>
<organism evidence="2 3">
    <name type="scientific">Belliella filtrata</name>
    <dbReference type="NCBI Taxonomy" id="2923435"/>
    <lineage>
        <taxon>Bacteria</taxon>
        <taxon>Pseudomonadati</taxon>
        <taxon>Bacteroidota</taxon>
        <taxon>Cytophagia</taxon>
        <taxon>Cytophagales</taxon>
        <taxon>Cyclobacteriaceae</taxon>
        <taxon>Belliella</taxon>
    </lineage>
</organism>
<evidence type="ECO:0000313" key="2">
    <source>
        <dbReference type="EMBL" id="MCH7410581.1"/>
    </source>
</evidence>
<evidence type="ECO:0000259" key="1">
    <source>
        <dbReference type="Pfam" id="PF04002"/>
    </source>
</evidence>
<keyword evidence="3" id="KW-1185">Reference proteome</keyword>
<dbReference type="Proteomes" id="UP001165489">
    <property type="component" value="Unassembled WGS sequence"/>
</dbReference>
<reference evidence="2" key="1">
    <citation type="submission" date="2022-03" db="EMBL/GenBank/DDBJ databases">
        <title>De novo assembled genomes of Belliella spp. (Cyclobacteriaceae) strains.</title>
        <authorList>
            <person name="Szabo A."/>
            <person name="Korponai K."/>
            <person name="Felfoldi T."/>
        </authorList>
    </citation>
    <scope>NUCLEOTIDE SEQUENCE</scope>
    <source>
        <strain evidence="2">DSM 111904</strain>
    </source>
</reference>
<name>A0ABS9V2D4_9BACT</name>
<accession>A0ABS9V2D4</accession>
<dbReference type="Pfam" id="PF04002">
    <property type="entry name" value="RadC"/>
    <property type="match status" value="1"/>
</dbReference>
<evidence type="ECO:0000313" key="3">
    <source>
        <dbReference type="Proteomes" id="UP001165489"/>
    </source>
</evidence>
<gene>
    <name evidence="2" type="ORF">MM239_14330</name>
</gene>
<dbReference type="InterPro" id="IPR025657">
    <property type="entry name" value="RadC_JAB"/>
</dbReference>
<proteinExistence type="predicted"/>
<dbReference type="EMBL" id="JAKZGP010000041">
    <property type="protein sequence ID" value="MCH7410581.1"/>
    <property type="molecule type" value="Genomic_DNA"/>
</dbReference>
<protein>
    <recommendedName>
        <fullName evidence="1">RadC-like JAB domain-containing protein</fullName>
    </recommendedName>
</protein>